<feature type="region of interest" description="Disordered" evidence="1">
    <location>
        <begin position="154"/>
        <end position="180"/>
    </location>
</feature>
<name>A0A5J6VJR1_9VIRU</name>
<proteinExistence type="predicted"/>
<protein>
    <recommendedName>
        <fullName evidence="3">Collagen triple helix repeat containing protein</fullName>
    </recommendedName>
</protein>
<organism evidence="2">
    <name type="scientific">Megaviridae environmental sample</name>
    <dbReference type="NCBI Taxonomy" id="1737588"/>
    <lineage>
        <taxon>Viruses</taxon>
        <taxon>Varidnaviria</taxon>
        <taxon>Bamfordvirae</taxon>
        <taxon>Nucleocytoviricota</taxon>
        <taxon>Megaviricetes</taxon>
        <taxon>Imitervirales</taxon>
        <taxon>Mimiviridae</taxon>
        <taxon>environmental samples</taxon>
    </lineage>
</organism>
<feature type="region of interest" description="Disordered" evidence="1">
    <location>
        <begin position="50"/>
        <end position="78"/>
    </location>
</feature>
<feature type="compositionally biased region" description="Low complexity" evidence="1">
    <location>
        <begin position="53"/>
        <end position="62"/>
    </location>
</feature>
<sequence length="655" mass="70963">MGNLVGTPGDVWKPQEITEDSMKFIKTAHDGTSLDPPQTQEYPHSLSNLRGETGPIGPTGFAGPPGPVGPTGPAGSAGATYTWELNRFDENGNIVFTDRDGTEHTVPHYLQDGPPGATGGIYIPSEFKDGSITYVNSRDDNDKISVGHDIEIGLTGPEGPTGPQGDPGPASAWEPLTYEDNNGQGIMTFVNIQDRSKTTQIEGISLEKTGDTWRPNYNPQTNELIFNRESNETGGSDTVSIPFEQITGNGITLNQSEIDNKSKELCFTYHDGTGNREKCMWMDDSGTLTINSDIKVEGAGGLTTAKLTTNELSSGTSTGSLTLSSPIQDEINLTSIDGADITNTHTGKIQLGDDGLFSIDTAIKQPHIERSIHFQKGTKNGKIELSNGGNFQIDRPLYSQKITIEEDDKNAVSDSKKLCFKYRYSLDAENSARREKCIYVTHSDEKMLIDANVNINGNLDAENVNITNNLEVTGNVTKNLNIGCANCDDRAYTNSSSSSNKLIFHAQKDDNTNPNDGELYVDGDKDYFVMNKKLKVDNQILFGSSTDDSIRLYKGQANSNNKHELKTKIQIGIGETGSTTDPSDSNKQITKTPAILLDRNNGLCVKNGTGSTNNGYLCISGSSGKLELSGCRRDYESLALNCNSPKSYGNKRDIP</sequence>
<dbReference type="Gene3D" id="1.20.5.320">
    <property type="entry name" value="6-Phosphogluconate Dehydrogenase, domain 3"/>
    <property type="match status" value="1"/>
</dbReference>
<dbReference type="EMBL" id="MN448275">
    <property type="protein sequence ID" value="QFG74018.1"/>
    <property type="molecule type" value="Genomic_DNA"/>
</dbReference>
<evidence type="ECO:0000313" key="2">
    <source>
        <dbReference type="EMBL" id="QFG74018.1"/>
    </source>
</evidence>
<evidence type="ECO:0000256" key="1">
    <source>
        <dbReference type="SAM" id="MobiDB-lite"/>
    </source>
</evidence>
<accession>A0A5J6VJR1</accession>
<evidence type="ECO:0008006" key="3">
    <source>
        <dbReference type="Google" id="ProtNLM"/>
    </source>
</evidence>
<reference evidence="2" key="1">
    <citation type="journal article" date="2019" name="Philos. Trans. R. Soc. Lond., B, Biol. Sci.">
        <title>Targeted metagenomic recovery of four divergent viruses reveals shared and distinctive characteristics of giant viruses of marine eukaryotes.</title>
        <authorList>
            <person name="Needham D.M."/>
            <person name="Poirier C."/>
            <person name="Hehenberger E."/>
            <person name="Jimenez V."/>
            <person name="Swalwell J.E."/>
            <person name="Santoro A.E."/>
            <person name="Worden A.Z."/>
        </authorList>
    </citation>
    <scope>NUCLEOTIDE SEQUENCE</scope>
    <source>
        <strain evidence="2">OPacV-662</strain>
    </source>
</reference>